<evidence type="ECO:0000256" key="3">
    <source>
        <dbReference type="ARBA" id="ARBA00022597"/>
    </source>
</evidence>
<evidence type="ECO:0000259" key="6">
    <source>
        <dbReference type="PROSITE" id="PS51094"/>
    </source>
</evidence>
<dbReference type="Gene3D" id="3.40.930.10">
    <property type="entry name" value="Mannitol-specific EII, Chain A"/>
    <property type="match status" value="1"/>
</dbReference>
<protein>
    <submittedName>
        <fullName evidence="7">PTS system, fructose-specific IIA component</fullName>
    </submittedName>
</protein>
<dbReference type="OrthoDB" id="95460at2"/>
<gene>
    <name evidence="7" type="ORF">SAMN03084138_03341</name>
</gene>
<keyword evidence="1" id="KW-0813">Transport</keyword>
<proteinExistence type="predicted"/>
<dbReference type="InterPro" id="IPR002178">
    <property type="entry name" value="PTS_EIIA_type-2_dom"/>
</dbReference>
<organism evidence="7 8">
    <name type="scientific">Enterovibrio norvegicus DSM 15893</name>
    <dbReference type="NCBI Taxonomy" id="1121869"/>
    <lineage>
        <taxon>Bacteria</taxon>
        <taxon>Pseudomonadati</taxon>
        <taxon>Pseudomonadota</taxon>
        <taxon>Gammaproteobacteria</taxon>
        <taxon>Vibrionales</taxon>
        <taxon>Vibrionaceae</taxon>
        <taxon>Enterovibrio</taxon>
    </lineage>
</organism>
<accession>A0A1I5TU97</accession>
<keyword evidence="2" id="KW-0597">Phosphoprotein</keyword>
<dbReference type="InterPro" id="IPR051541">
    <property type="entry name" value="PTS_SugarTrans_NitroReg"/>
</dbReference>
<dbReference type="Pfam" id="PF00359">
    <property type="entry name" value="PTS_EIIA_2"/>
    <property type="match status" value="1"/>
</dbReference>
<dbReference type="SUPFAM" id="SSF55804">
    <property type="entry name" value="Phoshotransferase/anion transport protein"/>
    <property type="match status" value="1"/>
</dbReference>
<dbReference type="EMBL" id="FOWR01000027">
    <property type="protein sequence ID" value="SFP86613.1"/>
    <property type="molecule type" value="Genomic_DNA"/>
</dbReference>
<feature type="domain" description="PTS EIIA type-2" evidence="6">
    <location>
        <begin position="3"/>
        <end position="146"/>
    </location>
</feature>
<evidence type="ECO:0000313" key="8">
    <source>
        <dbReference type="Proteomes" id="UP000182692"/>
    </source>
</evidence>
<dbReference type="InterPro" id="IPR016152">
    <property type="entry name" value="PTrfase/Anion_transptr"/>
</dbReference>
<evidence type="ECO:0000313" key="7">
    <source>
        <dbReference type="EMBL" id="SFP86613.1"/>
    </source>
</evidence>
<evidence type="ECO:0000256" key="1">
    <source>
        <dbReference type="ARBA" id="ARBA00022448"/>
    </source>
</evidence>
<keyword evidence="4" id="KW-0808">Transferase</keyword>
<dbReference type="GO" id="GO:0009401">
    <property type="term" value="P:phosphoenolpyruvate-dependent sugar phosphotransferase system"/>
    <property type="evidence" value="ECO:0007669"/>
    <property type="project" value="UniProtKB-KW"/>
</dbReference>
<dbReference type="GO" id="GO:0016020">
    <property type="term" value="C:membrane"/>
    <property type="evidence" value="ECO:0007669"/>
    <property type="project" value="InterPro"/>
</dbReference>
<keyword evidence="3" id="KW-0762">Sugar transport</keyword>
<dbReference type="GO" id="GO:0008982">
    <property type="term" value="F:protein-N(PI)-phosphohistidine-sugar phosphotransferase activity"/>
    <property type="evidence" value="ECO:0007669"/>
    <property type="project" value="InterPro"/>
</dbReference>
<dbReference type="InterPro" id="IPR004715">
    <property type="entry name" value="PTS_IIA_fruc"/>
</dbReference>
<keyword evidence="5" id="KW-0598">Phosphotransferase system</keyword>
<dbReference type="AlphaFoldDB" id="A0A1I5TU97"/>
<dbReference type="RefSeq" id="WP_074927822.1">
    <property type="nucleotide sequence ID" value="NZ_FOWR01000027.1"/>
</dbReference>
<name>A0A1I5TU97_9GAMM</name>
<dbReference type="CDD" id="cd00211">
    <property type="entry name" value="PTS_IIA_fru"/>
    <property type="match status" value="1"/>
</dbReference>
<reference evidence="7 8" key="1">
    <citation type="submission" date="2016-10" db="EMBL/GenBank/DDBJ databases">
        <authorList>
            <person name="de Groot N.N."/>
        </authorList>
    </citation>
    <scope>NUCLEOTIDE SEQUENCE [LARGE SCALE GENOMIC DNA]</scope>
    <source>
        <strain evidence="7 8">DSM 15893</strain>
    </source>
</reference>
<dbReference type="PANTHER" id="PTHR47738">
    <property type="entry name" value="PTS SYSTEM FRUCTOSE-LIKE EIIA COMPONENT-RELATED"/>
    <property type="match status" value="1"/>
</dbReference>
<evidence type="ECO:0000256" key="5">
    <source>
        <dbReference type="ARBA" id="ARBA00022683"/>
    </source>
</evidence>
<dbReference type="NCBIfam" id="TIGR00848">
    <property type="entry name" value="fruA"/>
    <property type="match status" value="1"/>
</dbReference>
<evidence type="ECO:0000256" key="4">
    <source>
        <dbReference type="ARBA" id="ARBA00022679"/>
    </source>
</evidence>
<dbReference type="PROSITE" id="PS51094">
    <property type="entry name" value="PTS_EIIA_TYPE_2"/>
    <property type="match status" value="1"/>
</dbReference>
<dbReference type="Proteomes" id="UP000182692">
    <property type="component" value="Unassembled WGS sequence"/>
</dbReference>
<evidence type="ECO:0000256" key="2">
    <source>
        <dbReference type="ARBA" id="ARBA00022553"/>
    </source>
</evidence>
<dbReference type="STRING" id="1121869.SAMN03084138_03341"/>
<sequence length="148" mass="16281">MNNVFNVEHILTDAHSTSQQQAFQFIAEHAHQLGYIDSVDGFARGLQAREAHDSTGFLGGMAVPHCKSAHVKTPAIFVVHFANPIEWDTMDDEPVTTAVSLAIPESGAEESLMMLTKLSRAMMKPDIRNTLQQNDTQAILDTIQHVIA</sequence>
<dbReference type="GeneID" id="35874366"/>